<protein>
    <submittedName>
        <fullName evidence="1">Uncharacterized protein</fullName>
    </submittedName>
</protein>
<sequence>MDIEGKRLSRRSISVLCKDRKHGLAALFLTLEAVSVVLDVFAKSKWDSLAAFLLSTFGFAVTCWEILFSIF</sequence>
<dbReference type="EMBL" id="CM051397">
    <property type="protein sequence ID" value="KAJ4721443.1"/>
    <property type="molecule type" value="Genomic_DNA"/>
</dbReference>
<organism evidence="1 2">
    <name type="scientific">Melia azedarach</name>
    <name type="common">Chinaberry tree</name>
    <dbReference type="NCBI Taxonomy" id="155640"/>
    <lineage>
        <taxon>Eukaryota</taxon>
        <taxon>Viridiplantae</taxon>
        <taxon>Streptophyta</taxon>
        <taxon>Embryophyta</taxon>
        <taxon>Tracheophyta</taxon>
        <taxon>Spermatophyta</taxon>
        <taxon>Magnoliopsida</taxon>
        <taxon>eudicotyledons</taxon>
        <taxon>Gunneridae</taxon>
        <taxon>Pentapetalae</taxon>
        <taxon>rosids</taxon>
        <taxon>malvids</taxon>
        <taxon>Sapindales</taxon>
        <taxon>Meliaceae</taxon>
        <taxon>Melia</taxon>
    </lineage>
</organism>
<proteinExistence type="predicted"/>
<dbReference type="Proteomes" id="UP001164539">
    <property type="component" value="Chromosome 4"/>
</dbReference>
<comment type="caution">
    <text evidence="1">The sequence shown here is derived from an EMBL/GenBank/DDBJ whole genome shotgun (WGS) entry which is preliminary data.</text>
</comment>
<name>A0ACC1YD70_MELAZ</name>
<evidence type="ECO:0000313" key="2">
    <source>
        <dbReference type="Proteomes" id="UP001164539"/>
    </source>
</evidence>
<gene>
    <name evidence="1" type="ORF">OWV82_009128</name>
</gene>
<reference evidence="1 2" key="1">
    <citation type="journal article" date="2023" name="Science">
        <title>Complex scaffold remodeling in plant triterpene biosynthesis.</title>
        <authorList>
            <person name="De La Pena R."/>
            <person name="Hodgson H."/>
            <person name="Liu J.C."/>
            <person name="Stephenson M.J."/>
            <person name="Martin A.C."/>
            <person name="Owen C."/>
            <person name="Harkess A."/>
            <person name="Leebens-Mack J."/>
            <person name="Jimenez L.E."/>
            <person name="Osbourn A."/>
            <person name="Sattely E.S."/>
        </authorList>
    </citation>
    <scope>NUCLEOTIDE SEQUENCE [LARGE SCALE GENOMIC DNA]</scope>
    <source>
        <strain evidence="2">cv. JPN11</strain>
        <tissue evidence="1">Leaf</tissue>
    </source>
</reference>
<accession>A0ACC1YD70</accession>
<keyword evidence="2" id="KW-1185">Reference proteome</keyword>
<evidence type="ECO:0000313" key="1">
    <source>
        <dbReference type="EMBL" id="KAJ4721443.1"/>
    </source>
</evidence>